<dbReference type="SUPFAM" id="SSF56214">
    <property type="entry name" value="4'-phosphopantetheinyl transferase"/>
    <property type="match status" value="2"/>
</dbReference>
<gene>
    <name evidence="4" type="ORF">M72_12691</name>
</gene>
<evidence type="ECO:0000313" key="4">
    <source>
        <dbReference type="EMBL" id="CRL41531.1"/>
    </source>
</evidence>
<dbReference type="GO" id="GO:0008897">
    <property type="term" value="F:holo-[acyl-carrier-protein] synthase activity"/>
    <property type="evidence" value="ECO:0007669"/>
    <property type="project" value="InterPro"/>
</dbReference>
<reference evidence="5" key="1">
    <citation type="submission" date="2015-05" db="EMBL/GenBank/DDBJ databases">
        <authorList>
            <consortium name="Pathogen Informatics"/>
        </authorList>
    </citation>
    <scope>NUCLEOTIDE SEQUENCE [LARGE SCALE GENOMIC DNA]</scope>
    <source>
        <strain evidence="5">M72</strain>
    </source>
</reference>
<dbReference type="EMBL" id="CVRR01000048">
    <property type="protein sequence ID" value="CRL41531.1"/>
    <property type="molecule type" value="Genomic_DNA"/>
</dbReference>
<organism evidence="4 5">
    <name type="scientific">Roseburia faecis</name>
    <dbReference type="NCBI Taxonomy" id="301302"/>
    <lineage>
        <taxon>Bacteria</taxon>
        <taxon>Bacillati</taxon>
        <taxon>Bacillota</taxon>
        <taxon>Clostridia</taxon>
        <taxon>Lachnospirales</taxon>
        <taxon>Lachnospiraceae</taxon>
        <taxon>Roseburia</taxon>
    </lineage>
</organism>
<accession>A0A0M6WV12</accession>
<dbReference type="InterPro" id="IPR037143">
    <property type="entry name" value="4-PPantetheinyl_Trfase_dom_sf"/>
</dbReference>
<evidence type="ECO:0000256" key="1">
    <source>
        <dbReference type="ARBA" id="ARBA00010990"/>
    </source>
</evidence>
<dbReference type="InterPro" id="IPR008278">
    <property type="entry name" value="4-PPantetheinyl_Trfase_dom"/>
</dbReference>
<evidence type="ECO:0000259" key="3">
    <source>
        <dbReference type="Pfam" id="PF01648"/>
    </source>
</evidence>
<feature type="domain" description="4'-phosphopantetheinyl transferase" evidence="3">
    <location>
        <begin position="101"/>
        <end position="174"/>
    </location>
</feature>
<dbReference type="Gene3D" id="3.90.470.20">
    <property type="entry name" value="4'-phosphopantetheinyl transferase domain"/>
    <property type="match status" value="2"/>
</dbReference>
<name>A0A0M6WV12_9FIRM</name>
<dbReference type="Pfam" id="PF01648">
    <property type="entry name" value="ACPS"/>
    <property type="match status" value="1"/>
</dbReference>
<dbReference type="STRING" id="301302.ERS852420_01300"/>
<dbReference type="PANTHER" id="PTHR12215">
    <property type="entry name" value="PHOSPHOPANTETHEINE TRANSFERASE"/>
    <property type="match status" value="1"/>
</dbReference>
<dbReference type="GO" id="GO:0000287">
    <property type="term" value="F:magnesium ion binding"/>
    <property type="evidence" value="ECO:0007669"/>
    <property type="project" value="InterPro"/>
</dbReference>
<dbReference type="OrthoDB" id="9808281at2"/>
<proteinExistence type="inferred from homology"/>
<protein>
    <submittedName>
        <fullName evidence="4">Phosphopantetheinyl transferase</fullName>
    </submittedName>
</protein>
<evidence type="ECO:0000256" key="2">
    <source>
        <dbReference type="ARBA" id="ARBA00022679"/>
    </source>
</evidence>
<dbReference type="GO" id="GO:0005829">
    <property type="term" value="C:cytosol"/>
    <property type="evidence" value="ECO:0007669"/>
    <property type="project" value="TreeGrafter"/>
</dbReference>
<keyword evidence="5" id="KW-1185">Reference proteome</keyword>
<keyword evidence="2 4" id="KW-0808">Transferase</keyword>
<dbReference type="AlphaFoldDB" id="A0A0M6WV12"/>
<dbReference type="PANTHER" id="PTHR12215:SF10">
    <property type="entry name" value="L-AMINOADIPATE-SEMIALDEHYDE DEHYDROGENASE-PHOSPHOPANTETHEINYL TRANSFERASE"/>
    <property type="match status" value="1"/>
</dbReference>
<dbReference type="RefSeq" id="WP_055068482.1">
    <property type="nucleotide sequence ID" value="NZ_CP173697.1"/>
</dbReference>
<dbReference type="InterPro" id="IPR050559">
    <property type="entry name" value="P-Pant_transferase_sf"/>
</dbReference>
<comment type="similarity">
    <text evidence="1">Belongs to the P-Pant transferase superfamily. Gsp/Sfp/HetI/AcpT family.</text>
</comment>
<evidence type="ECO:0000313" key="5">
    <source>
        <dbReference type="Proteomes" id="UP000049979"/>
    </source>
</evidence>
<sequence>MLKLYIRPVCFQRPEEEENSLSLLVESRREKVRTIKGKENRSRSIAAGLLLRHMLLEEQIPYAEESFGLEGHGKPRLKKDGVFFNLSHAGAYAVGALSDVPVGVDVEQQNRFWQEARNQKLAKRILTEAERNWWKDAGDDPQELLRFWTRKESYVKMTGEGMTKAFHTVDTLHGKYYKEIPLGTIKDRYLISVCTQEDRTCDFVCKMLD</sequence>
<dbReference type="Proteomes" id="UP000049979">
    <property type="component" value="Unassembled WGS sequence"/>
</dbReference>
<dbReference type="GO" id="GO:0019878">
    <property type="term" value="P:lysine biosynthetic process via aminoadipic acid"/>
    <property type="evidence" value="ECO:0007669"/>
    <property type="project" value="TreeGrafter"/>
</dbReference>